<dbReference type="EMBL" id="JASGBI010000001">
    <property type="protein sequence ID" value="MDI9239550.1"/>
    <property type="molecule type" value="Genomic_DNA"/>
</dbReference>
<evidence type="ECO:0008006" key="4">
    <source>
        <dbReference type="Google" id="ProtNLM"/>
    </source>
</evidence>
<protein>
    <recommendedName>
        <fullName evidence="4">SnoaL-like domain-containing protein</fullName>
    </recommendedName>
</protein>
<accession>A0ABT6XHB1</accession>
<dbReference type="Proteomes" id="UP001321580">
    <property type="component" value="Unassembled WGS sequence"/>
</dbReference>
<feature type="signal peptide" evidence="1">
    <location>
        <begin position="1"/>
        <end position="24"/>
    </location>
</feature>
<evidence type="ECO:0000313" key="3">
    <source>
        <dbReference type="Proteomes" id="UP001321580"/>
    </source>
</evidence>
<dbReference type="RefSeq" id="WP_283212930.1">
    <property type="nucleotide sequence ID" value="NZ_JASGBI010000001.1"/>
</dbReference>
<reference evidence="2 3" key="1">
    <citation type="submission" date="2023-05" db="EMBL/GenBank/DDBJ databases">
        <title>Lysobacter sp. strain LF1 Genome sequencing and assembly.</title>
        <authorList>
            <person name="Jung Y."/>
        </authorList>
    </citation>
    <scope>NUCLEOTIDE SEQUENCE [LARGE SCALE GENOMIC DNA]</scope>
    <source>
        <strain evidence="2 3">LF1</strain>
    </source>
</reference>
<gene>
    <name evidence="2" type="ORF">QLQ15_11610</name>
</gene>
<evidence type="ECO:0000256" key="1">
    <source>
        <dbReference type="SAM" id="SignalP"/>
    </source>
</evidence>
<keyword evidence="1" id="KW-0732">Signal</keyword>
<keyword evidence="3" id="KW-1185">Reference proteome</keyword>
<name>A0ABT6XHB1_9GAMM</name>
<evidence type="ECO:0000313" key="2">
    <source>
        <dbReference type="EMBL" id="MDI9239550.1"/>
    </source>
</evidence>
<organism evidence="2 3">
    <name type="scientific">Lysobacter stagni</name>
    <dbReference type="NCBI Taxonomy" id="3045172"/>
    <lineage>
        <taxon>Bacteria</taxon>
        <taxon>Pseudomonadati</taxon>
        <taxon>Pseudomonadota</taxon>
        <taxon>Gammaproteobacteria</taxon>
        <taxon>Lysobacterales</taxon>
        <taxon>Lysobacteraceae</taxon>
        <taxon>Lysobacter</taxon>
    </lineage>
</organism>
<sequence>MSAVQRVAACVLLFACAMPYVGKAASNSPAGATVADTATAEPVIATAEETRAILAVVLPAVGFEGMPPPPPEPARAQSSHKQQPNTLLLADESICLGDPAAKCDGHLADAPPAALDGFVPRRLFDDLLRANVSVVPLDLSGIPGTAMVRSSDLEAAFAGPPDLDRWAQFHRTFPGASGVLHITRPVLSADRSSALLYVTHHCGGLCGAGLLVRLERSPHGWRVVEHKGVWVS</sequence>
<comment type="caution">
    <text evidence="2">The sequence shown here is derived from an EMBL/GenBank/DDBJ whole genome shotgun (WGS) entry which is preliminary data.</text>
</comment>
<feature type="chain" id="PRO_5045369220" description="SnoaL-like domain-containing protein" evidence="1">
    <location>
        <begin position="25"/>
        <end position="232"/>
    </location>
</feature>
<proteinExistence type="predicted"/>